<comment type="caution">
    <text evidence="1">The sequence shown here is derived from an EMBL/GenBank/DDBJ whole genome shotgun (WGS) entry which is preliminary data.</text>
</comment>
<organism evidence="1 2">
    <name type="scientific">Morella rubra</name>
    <name type="common">Chinese bayberry</name>
    <dbReference type="NCBI Taxonomy" id="262757"/>
    <lineage>
        <taxon>Eukaryota</taxon>
        <taxon>Viridiplantae</taxon>
        <taxon>Streptophyta</taxon>
        <taxon>Embryophyta</taxon>
        <taxon>Tracheophyta</taxon>
        <taxon>Spermatophyta</taxon>
        <taxon>Magnoliopsida</taxon>
        <taxon>eudicotyledons</taxon>
        <taxon>Gunneridae</taxon>
        <taxon>Pentapetalae</taxon>
        <taxon>rosids</taxon>
        <taxon>fabids</taxon>
        <taxon>Fagales</taxon>
        <taxon>Myricaceae</taxon>
        <taxon>Morella</taxon>
    </lineage>
</organism>
<proteinExistence type="predicted"/>
<protein>
    <submittedName>
        <fullName evidence="1">Uncharacterized protein</fullName>
    </submittedName>
</protein>
<dbReference type="AlphaFoldDB" id="A0A6A1WBS5"/>
<accession>A0A6A1WBS5</accession>
<evidence type="ECO:0000313" key="1">
    <source>
        <dbReference type="EMBL" id="KAB1221427.1"/>
    </source>
</evidence>
<sequence>MVKIKEEQKRLGKTMEDMVTSMKTGFDDIKKLLTAHTEHFGTLDKDMRTLKHQVNNNIHVASNVIQDTVNEFKATSAELQTFVKNQLRMLFRPQKYRWILITFVLMC</sequence>
<dbReference type="Proteomes" id="UP000516437">
    <property type="component" value="Chromosome 2"/>
</dbReference>
<gene>
    <name evidence="1" type="ORF">CJ030_MR2G013151</name>
</gene>
<keyword evidence="2" id="KW-1185">Reference proteome</keyword>
<name>A0A6A1WBS5_9ROSI</name>
<dbReference type="EMBL" id="RXIC02000020">
    <property type="protein sequence ID" value="KAB1221427.1"/>
    <property type="molecule type" value="Genomic_DNA"/>
</dbReference>
<evidence type="ECO:0000313" key="2">
    <source>
        <dbReference type="Proteomes" id="UP000516437"/>
    </source>
</evidence>
<reference evidence="1 2" key="1">
    <citation type="journal article" date="2019" name="Plant Biotechnol. J.">
        <title>The red bayberry genome and genetic basis of sex determination.</title>
        <authorList>
            <person name="Jia H.M."/>
            <person name="Jia H.J."/>
            <person name="Cai Q.L."/>
            <person name="Wang Y."/>
            <person name="Zhao H.B."/>
            <person name="Yang W.F."/>
            <person name="Wang G.Y."/>
            <person name="Li Y.H."/>
            <person name="Zhan D.L."/>
            <person name="Shen Y.T."/>
            <person name="Niu Q.F."/>
            <person name="Chang L."/>
            <person name="Qiu J."/>
            <person name="Zhao L."/>
            <person name="Xie H.B."/>
            <person name="Fu W.Y."/>
            <person name="Jin J."/>
            <person name="Li X.W."/>
            <person name="Jiao Y."/>
            <person name="Zhou C.C."/>
            <person name="Tu T."/>
            <person name="Chai C.Y."/>
            <person name="Gao J.L."/>
            <person name="Fan L.J."/>
            <person name="van de Weg E."/>
            <person name="Wang J.Y."/>
            <person name="Gao Z.S."/>
        </authorList>
    </citation>
    <scope>NUCLEOTIDE SEQUENCE [LARGE SCALE GENOMIC DNA]</scope>
    <source>
        <tissue evidence="1">Leaves</tissue>
    </source>
</reference>